<protein>
    <submittedName>
        <fullName evidence="1">(Atlantic silverside) hypothetical protein</fullName>
    </submittedName>
</protein>
<name>A0A8S4AVG1_9TELE</name>
<dbReference type="EMBL" id="CAJRST010010001">
    <property type="protein sequence ID" value="CAG5907638.1"/>
    <property type="molecule type" value="Genomic_DNA"/>
</dbReference>
<keyword evidence="2" id="KW-1185">Reference proteome</keyword>
<organism evidence="1 2">
    <name type="scientific">Menidia menidia</name>
    <name type="common">Atlantic silverside</name>
    <dbReference type="NCBI Taxonomy" id="238744"/>
    <lineage>
        <taxon>Eukaryota</taxon>
        <taxon>Metazoa</taxon>
        <taxon>Chordata</taxon>
        <taxon>Craniata</taxon>
        <taxon>Vertebrata</taxon>
        <taxon>Euteleostomi</taxon>
        <taxon>Actinopterygii</taxon>
        <taxon>Neopterygii</taxon>
        <taxon>Teleostei</taxon>
        <taxon>Neoteleostei</taxon>
        <taxon>Acanthomorphata</taxon>
        <taxon>Ovalentaria</taxon>
        <taxon>Atherinomorphae</taxon>
        <taxon>Atheriniformes</taxon>
        <taxon>Atherinopsidae</taxon>
        <taxon>Menidiinae</taxon>
        <taxon>Menidia</taxon>
    </lineage>
</organism>
<dbReference type="PANTHER" id="PTHR34488:SF1">
    <property type="entry name" value="SI:CH211-245H14.1-RELATED"/>
    <property type="match status" value="1"/>
</dbReference>
<gene>
    <name evidence="1" type="ORF">MMEN_LOCUS9647</name>
</gene>
<accession>A0A8S4AVG1</accession>
<dbReference type="OrthoDB" id="8446971at2759"/>
<evidence type="ECO:0000313" key="2">
    <source>
        <dbReference type="Proteomes" id="UP000677803"/>
    </source>
</evidence>
<dbReference type="AlphaFoldDB" id="A0A8S4AVG1"/>
<dbReference type="PANTHER" id="PTHR34488">
    <property type="entry name" value="SI:CH211-245H14.1-RELATED"/>
    <property type="match status" value="1"/>
</dbReference>
<sequence>MISSLCVFHTSSRLLFVHPETGAMSSSEPEKTRAGKKVKIFSYVVGNTHDSHKKFLKKLRKSGAKVVLEQAKSSAVIVFCPIVSRFTTDVESALSGISGNPKIILVAMHHTYDPNYTLPDHRNVDNCHVVKVVECLFFEKKGLLKCSRNKRAVKLVCEQLGLRNKILTFKGKDKAV</sequence>
<evidence type="ECO:0000313" key="1">
    <source>
        <dbReference type="EMBL" id="CAG5907638.1"/>
    </source>
</evidence>
<comment type="caution">
    <text evidence="1">The sequence shown here is derived from an EMBL/GenBank/DDBJ whole genome shotgun (WGS) entry which is preliminary data.</text>
</comment>
<proteinExistence type="predicted"/>
<dbReference type="Proteomes" id="UP000677803">
    <property type="component" value="Unassembled WGS sequence"/>
</dbReference>
<reference evidence="1" key="1">
    <citation type="submission" date="2021-05" db="EMBL/GenBank/DDBJ databases">
        <authorList>
            <person name="Tigano A."/>
        </authorList>
    </citation>
    <scope>NUCLEOTIDE SEQUENCE</scope>
</reference>